<organism evidence="3 4">
    <name type="scientific">Desulfosporosinus orientis (strain ATCC 19365 / DSM 765 / NCIMB 8382 / VKM B-1628 / Singapore I)</name>
    <name type="common">Desulfotomaculum orientis</name>
    <dbReference type="NCBI Taxonomy" id="768706"/>
    <lineage>
        <taxon>Bacteria</taxon>
        <taxon>Bacillati</taxon>
        <taxon>Bacillota</taxon>
        <taxon>Clostridia</taxon>
        <taxon>Eubacteriales</taxon>
        <taxon>Desulfitobacteriaceae</taxon>
        <taxon>Desulfosporosinus</taxon>
    </lineage>
</organism>
<feature type="signal peptide" evidence="2">
    <location>
        <begin position="1"/>
        <end position="23"/>
    </location>
</feature>
<reference evidence="3 4" key="2">
    <citation type="journal article" date="2012" name="J. Bacteriol.">
        <title>Complete genome sequences of Desulfosporosinus orientis DSM765T, Desulfosporosinus youngiae DSM17734T, Desulfosporosinus meridiei DSM13257T, and Desulfosporosinus acidiphilus DSM22704T.</title>
        <authorList>
            <person name="Pester M."/>
            <person name="Brambilla E."/>
            <person name="Alazard D."/>
            <person name="Rattei T."/>
            <person name="Weinmaier T."/>
            <person name="Han J."/>
            <person name="Lucas S."/>
            <person name="Lapidus A."/>
            <person name="Cheng J.F."/>
            <person name="Goodwin L."/>
            <person name="Pitluck S."/>
            <person name="Peters L."/>
            <person name="Ovchinnikova G."/>
            <person name="Teshima H."/>
            <person name="Detter J.C."/>
            <person name="Han C.S."/>
            <person name="Tapia R."/>
            <person name="Land M.L."/>
            <person name="Hauser L."/>
            <person name="Kyrpides N.C."/>
            <person name="Ivanova N.N."/>
            <person name="Pagani I."/>
            <person name="Huntmann M."/>
            <person name="Wei C.L."/>
            <person name="Davenport K.W."/>
            <person name="Daligault H."/>
            <person name="Chain P.S."/>
            <person name="Chen A."/>
            <person name="Mavromatis K."/>
            <person name="Markowitz V."/>
            <person name="Szeto E."/>
            <person name="Mikhailova N."/>
            <person name="Pati A."/>
            <person name="Wagner M."/>
            <person name="Woyke T."/>
            <person name="Ollivier B."/>
            <person name="Klenk H.P."/>
            <person name="Spring S."/>
            <person name="Loy A."/>
        </authorList>
    </citation>
    <scope>NUCLEOTIDE SEQUENCE [LARGE SCALE GENOMIC DNA]</scope>
    <source>
        <strain evidence="4">ATCC 19365 / DSM 765 / NCIMB 8382 / VKM B-1628</strain>
    </source>
</reference>
<evidence type="ECO:0000256" key="2">
    <source>
        <dbReference type="SAM" id="SignalP"/>
    </source>
</evidence>
<dbReference type="OrthoDB" id="1721463at2"/>
<dbReference type="PATRIC" id="fig|768706.3.peg.4832"/>
<dbReference type="EMBL" id="CP003108">
    <property type="protein sequence ID" value="AET70155.1"/>
    <property type="molecule type" value="Genomic_DNA"/>
</dbReference>
<accession>G7WG61</accession>
<protein>
    <submittedName>
        <fullName evidence="3">Putative transmembrane protein (Alph_Pro_TM)</fullName>
    </submittedName>
</protein>
<dbReference type="RefSeq" id="WP_014186962.1">
    <property type="nucleotide sequence ID" value="NC_016584.1"/>
</dbReference>
<sequence length="270" mass="29646">MRRLAVILLSMLFLLTFAGQGMAAENQLTVSPDKVNVGLNFKGAALDISGSVPDNAQVYIKVSSPNDAILDLNKKGKVSLFWMNVESTSVTKVPKLYRILSSQSLSDLPQDLQAELGIDKDYSAVYQMAEVRKHSDAGSLTLEKSEAQEFVNSMVGLFSESGLYGINESGVQINNGKFNTSFELPANIPQEKCNITVYFIKDGQVIGTSDQTFDVETIGIVKWLNDMAIYDGPFYGYMSVLIALLVGSAIAFLFIFLDNRKKPHLNTKTC</sequence>
<dbReference type="Pfam" id="PF09608">
    <property type="entry name" value="Alph_Pro_TM"/>
    <property type="match status" value="1"/>
</dbReference>
<dbReference type="HOGENOM" id="CLU_068410_1_0_9"/>
<keyword evidence="2" id="KW-0732">Signal</keyword>
<keyword evidence="1" id="KW-1133">Transmembrane helix</keyword>
<dbReference type="AlphaFoldDB" id="G7WG61"/>
<evidence type="ECO:0000313" key="3">
    <source>
        <dbReference type="EMBL" id="AET70155.1"/>
    </source>
</evidence>
<dbReference type="KEGG" id="dor:Desor_4751"/>
<evidence type="ECO:0000313" key="4">
    <source>
        <dbReference type="Proteomes" id="UP000006346"/>
    </source>
</evidence>
<evidence type="ECO:0000256" key="1">
    <source>
        <dbReference type="SAM" id="Phobius"/>
    </source>
</evidence>
<keyword evidence="1 3" id="KW-0812">Transmembrane</keyword>
<feature type="chain" id="PRO_5003505161" evidence="2">
    <location>
        <begin position="24"/>
        <end position="270"/>
    </location>
</feature>
<keyword evidence="1" id="KW-0472">Membrane</keyword>
<dbReference type="eggNOG" id="ENOG5030YGC">
    <property type="taxonomic scope" value="Bacteria"/>
</dbReference>
<proteinExistence type="predicted"/>
<dbReference type="STRING" id="768706.Desor_4751"/>
<gene>
    <name evidence="3" type="ordered locus">Desor_4751</name>
</gene>
<dbReference type="InterPro" id="IPR019088">
    <property type="entry name" value="CHP02186-rel_TM"/>
</dbReference>
<feature type="transmembrane region" description="Helical" evidence="1">
    <location>
        <begin position="234"/>
        <end position="257"/>
    </location>
</feature>
<name>G7WG61_DESOD</name>
<dbReference type="Proteomes" id="UP000006346">
    <property type="component" value="Chromosome"/>
</dbReference>
<reference evidence="4" key="1">
    <citation type="submission" date="2011-11" db="EMBL/GenBank/DDBJ databases">
        <title>Complete sequence of Desulfosporosinus orientis DSM 765.</title>
        <authorList>
            <person name="Lucas S."/>
            <person name="Han J."/>
            <person name="Lapidus A."/>
            <person name="Cheng J.-F."/>
            <person name="Goodwin L."/>
            <person name="Pitluck S."/>
            <person name="Peters L."/>
            <person name="Ovchinnikova G."/>
            <person name="Teshima H."/>
            <person name="Detter J.C."/>
            <person name="Han C."/>
            <person name="Tapia R."/>
            <person name="Land M."/>
            <person name="Hauser L."/>
            <person name="Kyrpides N."/>
            <person name="Ivanova N."/>
            <person name="Pagani I."/>
            <person name="Pester M."/>
            <person name="Spring S."/>
            <person name="Ollivier B."/>
            <person name="Rattei T."/>
            <person name="Klenk H.-P."/>
            <person name="Wagner M."/>
            <person name="Loy A."/>
            <person name="Woyke T."/>
        </authorList>
    </citation>
    <scope>NUCLEOTIDE SEQUENCE [LARGE SCALE GENOMIC DNA]</scope>
    <source>
        <strain evidence="4">ATCC 19365 / DSM 765 / NCIMB 8382 / VKM B-1628</strain>
    </source>
</reference>
<keyword evidence="4" id="KW-1185">Reference proteome</keyword>